<sequence>MPDDEEQELLALLDDEYARHILIAASEEPMSVEGLTECCDASPPTIYRRIDRLTAQGFLDEYQELDPDGHHYKTDSTRLERVAIEIADGELISLYVDSLPTALAVSTFDVVVGLVVLHLFNAAAWLLARYTDLLLWNAQPSIVSEPPEL</sequence>
<dbReference type="InterPro" id="IPR036388">
    <property type="entry name" value="WH-like_DNA-bd_sf"/>
</dbReference>
<gene>
    <name evidence="1" type="ORF">C476_13253</name>
</gene>
<dbReference type="EMBL" id="AOIT01000051">
    <property type="protein sequence ID" value="ELZ19034.1"/>
    <property type="molecule type" value="Genomic_DNA"/>
</dbReference>
<protein>
    <submittedName>
        <fullName evidence="1">ArsR family transcriptional regulator</fullName>
    </submittedName>
</protein>
<dbReference type="PATRIC" id="fig|1230457.4.peg.2665"/>
<dbReference type="eggNOG" id="arCOG03085">
    <property type="taxonomic scope" value="Archaea"/>
</dbReference>
<dbReference type="InterPro" id="IPR011991">
    <property type="entry name" value="ArsR-like_HTH"/>
</dbReference>
<proteinExistence type="predicted"/>
<name>M0CAX7_9EURY</name>
<evidence type="ECO:0000313" key="1">
    <source>
        <dbReference type="EMBL" id="ELZ19034.1"/>
    </source>
</evidence>
<dbReference type="RefSeq" id="WP_008013746.1">
    <property type="nucleotide sequence ID" value="NZ_AOIT01000051.1"/>
</dbReference>
<dbReference type="AlphaFoldDB" id="M0CAX7"/>
<organism evidence="1 2">
    <name type="scientific">Natrinema limicola JCM 13563</name>
    <dbReference type="NCBI Taxonomy" id="1230457"/>
    <lineage>
        <taxon>Archaea</taxon>
        <taxon>Methanobacteriati</taxon>
        <taxon>Methanobacteriota</taxon>
        <taxon>Stenosarchaea group</taxon>
        <taxon>Halobacteria</taxon>
        <taxon>Halobacteriales</taxon>
        <taxon>Natrialbaceae</taxon>
        <taxon>Natrinema</taxon>
    </lineage>
</organism>
<dbReference type="Gene3D" id="1.10.10.10">
    <property type="entry name" value="Winged helix-like DNA-binding domain superfamily/Winged helix DNA-binding domain"/>
    <property type="match status" value="1"/>
</dbReference>
<accession>M0CAX7</accession>
<reference evidence="1 2" key="1">
    <citation type="journal article" date="2014" name="PLoS Genet.">
        <title>Phylogenetically driven sequencing of extremely halophilic archaea reveals strategies for static and dynamic osmo-response.</title>
        <authorList>
            <person name="Becker E.A."/>
            <person name="Seitzer P.M."/>
            <person name="Tritt A."/>
            <person name="Larsen D."/>
            <person name="Krusor M."/>
            <person name="Yao A.I."/>
            <person name="Wu D."/>
            <person name="Madern D."/>
            <person name="Eisen J.A."/>
            <person name="Darling A.E."/>
            <person name="Facciotti M.T."/>
        </authorList>
    </citation>
    <scope>NUCLEOTIDE SEQUENCE [LARGE SCALE GENOMIC DNA]</scope>
    <source>
        <strain evidence="1 2">JCM 13563</strain>
    </source>
</reference>
<dbReference type="InterPro" id="IPR036390">
    <property type="entry name" value="WH_DNA-bd_sf"/>
</dbReference>
<dbReference type="eggNOG" id="arCOG03065">
    <property type="taxonomic scope" value="Archaea"/>
</dbReference>
<comment type="caution">
    <text evidence="1">The sequence shown here is derived from an EMBL/GenBank/DDBJ whole genome shotgun (WGS) entry which is preliminary data.</text>
</comment>
<dbReference type="Proteomes" id="UP000011615">
    <property type="component" value="Unassembled WGS sequence"/>
</dbReference>
<keyword evidence="2" id="KW-1185">Reference proteome</keyword>
<dbReference type="CDD" id="cd00090">
    <property type="entry name" value="HTH_ARSR"/>
    <property type="match status" value="1"/>
</dbReference>
<dbReference type="STRING" id="1230457.C476_13253"/>
<dbReference type="SUPFAM" id="SSF46785">
    <property type="entry name" value="Winged helix' DNA-binding domain"/>
    <property type="match status" value="1"/>
</dbReference>
<evidence type="ECO:0000313" key="2">
    <source>
        <dbReference type="Proteomes" id="UP000011615"/>
    </source>
</evidence>